<dbReference type="Proteomes" id="UP001165064">
    <property type="component" value="Unassembled WGS sequence"/>
</dbReference>
<keyword evidence="2" id="KW-1185">Reference proteome</keyword>
<proteinExistence type="predicted"/>
<dbReference type="EMBL" id="BSXS01000914">
    <property type="protein sequence ID" value="GME74372.1"/>
    <property type="molecule type" value="Genomic_DNA"/>
</dbReference>
<reference evidence="1" key="1">
    <citation type="submission" date="2023-04" db="EMBL/GenBank/DDBJ databases">
        <title>Ambrosiozyma monospora NBRC 10751.</title>
        <authorList>
            <person name="Ichikawa N."/>
            <person name="Sato H."/>
            <person name="Tonouchi N."/>
        </authorList>
    </citation>
    <scope>NUCLEOTIDE SEQUENCE</scope>
    <source>
        <strain evidence="1">NBRC 10751</strain>
    </source>
</reference>
<accession>A0ACB5SVJ5</accession>
<sequence>MNIWSLLSIIPVIFATPVPLTPQNHKTSGPNYVSNVLTEPSTVAAQATVVPKYHELYERQAQAGDTLTLTKRTGIVIGCFAAAILIFIISGSQIVKRHRRRLFSRNAADNDHSTRLQRAERLMNIELERRPPRTSSTFAVPHGINSRNTYDNDLPPAIETIVAPPPTYQQAVNDKLIDASPQKAV</sequence>
<evidence type="ECO:0000313" key="2">
    <source>
        <dbReference type="Proteomes" id="UP001165064"/>
    </source>
</evidence>
<evidence type="ECO:0000313" key="1">
    <source>
        <dbReference type="EMBL" id="GME74372.1"/>
    </source>
</evidence>
<comment type="caution">
    <text evidence="1">The sequence shown here is derived from an EMBL/GenBank/DDBJ whole genome shotgun (WGS) entry which is preliminary data.</text>
</comment>
<organism evidence="1 2">
    <name type="scientific">Ambrosiozyma monospora</name>
    <name type="common">Yeast</name>
    <name type="synonym">Endomycopsis monosporus</name>
    <dbReference type="NCBI Taxonomy" id="43982"/>
    <lineage>
        <taxon>Eukaryota</taxon>
        <taxon>Fungi</taxon>
        <taxon>Dikarya</taxon>
        <taxon>Ascomycota</taxon>
        <taxon>Saccharomycotina</taxon>
        <taxon>Pichiomycetes</taxon>
        <taxon>Pichiales</taxon>
        <taxon>Pichiaceae</taxon>
        <taxon>Ambrosiozyma</taxon>
    </lineage>
</organism>
<protein>
    <submittedName>
        <fullName evidence="1">Unnamed protein product</fullName>
    </submittedName>
</protein>
<name>A0ACB5SVJ5_AMBMO</name>
<gene>
    <name evidence="1" type="ORF">Amon02_000174100</name>
</gene>